<reference evidence="1 3" key="1">
    <citation type="journal article" date="2011" name="Nature">
        <title>The Medicago genome provides insight into the evolution of rhizobial symbioses.</title>
        <authorList>
            <person name="Young N.D."/>
            <person name="Debelle F."/>
            <person name="Oldroyd G.E."/>
            <person name="Geurts R."/>
            <person name="Cannon S.B."/>
            <person name="Udvardi M.K."/>
            <person name="Benedito V.A."/>
            <person name="Mayer K.F."/>
            <person name="Gouzy J."/>
            <person name="Schoof H."/>
            <person name="Van de Peer Y."/>
            <person name="Proost S."/>
            <person name="Cook D.R."/>
            <person name="Meyers B.C."/>
            <person name="Spannagl M."/>
            <person name="Cheung F."/>
            <person name="De Mita S."/>
            <person name="Krishnakumar V."/>
            <person name="Gundlach H."/>
            <person name="Zhou S."/>
            <person name="Mudge J."/>
            <person name="Bharti A.K."/>
            <person name="Murray J.D."/>
            <person name="Naoumkina M.A."/>
            <person name="Rosen B."/>
            <person name="Silverstein K.A."/>
            <person name="Tang H."/>
            <person name="Rombauts S."/>
            <person name="Zhao P.X."/>
            <person name="Zhou P."/>
            <person name="Barbe V."/>
            <person name="Bardou P."/>
            <person name="Bechner M."/>
            <person name="Bellec A."/>
            <person name="Berger A."/>
            <person name="Berges H."/>
            <person name="Bidwell S."/>
            <person name="Bisseling T."/>
            <person name="Choisne N."/>
            <person name="Couloux A."/>
            <person name="Denny R."/>
            <person name="Deshpande S."/>
            <person name="Dai X."/>
            <person name="Doyle J.J."/>
            <person name="Dudez A.M."/>
            <person name="Farmer A.D."/>
            <person name="Fouteau S."/>
            <person name="Franken C."/>
            <person name="Gibelin C."/>
            <person name="Gish J."/>
            <person name="Goldstein S."/>
            <person name="Gonzalez A.J."/>
            <person name="Green P.J."/>
            <person name="Hallab A."/>
            <person name="Hartog M."/>
            <person name="Hua A."/>
            <person name="Humphray S.J."/>
            <person name="Jeong D.H."/>
            <person name="Jing Y."/>
            <person name="Jocker A."/>
            <person name="Kenton S.M."/>
            <person name="Kim D.J."/>
            <person name="Klee K."/>
            <person name="Lai H."/>
            <person name="Lang C."/>
            <person name="Lin S."/>
            <person name="Macmil S.L."/>
            <person name="Magdelenat G."/>
            <person name="Matthews L."/>
            <person name="McCorrison J."/>
            <person name="Monaghan E.L."/>
            <person name="Mun J.H."/>
            <person name="Najar F.Z."/>
            <person name="Nicholson C."/>
            <person name="Noirot C."/>
            <person name="O'Bleness M."/>
            <person name="Paule C.R."/>
            <person name="Poulain J."/>
            <person name="Prion F."/>
            <person name="Qin B."/>
            <person name="Qu C."/>
            <person name="Retzel E.F."/>
            <person name="Riddle C."/>
            <person name="Sallet E."/>
            <person name="Samain S."/>
            <person name="Samson N."/>
            <person name="Sanders I."/>
            <person name="Saurat O."/>
            <person name="Scarpelli C."/>
            <person name="Schiex T."/>
            <person name="Segurens B."/>
            <person name="Severin A.J."/>
            <person name="Sherrier D.J."/>
            <person name="Shi R."/>
            <person name="Sims S."/>
            <person name="Singer S.R."/>
            <person name="Sinharoy S."/>
            <person name="Sterck L."/>
            <person name="Viollet A."/>
            <person name="Wang B.B."/>
            <person name="Wang K."/>
            <person name="Wang M."/>
            <person name="Wang X."/>
            <person name="Warfsmann J."/>
            <person name="Weissenbach J."/>
            <person name="White D.D."/>
            <person name="White J.D."/>
            <person name="Wiley G.B."/>
            <person name="Wincker P."/>
            <person name="Xing Y."/>
            <person name="Yang L."/>
            <person name="Yao Z."/>
            <person name="Ying F."/>
            <person name="Zhai J."/>
            <person name="Zhou L."/>
            <person name="Zuber A."/>
            <person name="Denarie J."/>
            <person name="Dixon R.A."/>
            <person name="May G.D."/>
            <person name="Schwartz D.C."/>
            <person name="Rogers J."/>
            <person name="Quetier F."/>
            <person name="Town C.D."/>
            <person name="Roe B.A."/>
        </authorList>
    </citation>
    <scope>NUCLEOTIDE SEQUENCE [LARGE SCALE GENOMIC DNA]</scope>
    <source>
        <strain evidence="1">A17</strain>
        <strain evidence="2 3">cv. Jemalong A17</strain>
    </source>
</reference>
<accession>A0A072UHM3</accession>
<sequence>MEEGLEHNDDNEGIDVPLFDLDSIQAAIDHFSNAYNLGKCGFWSVYKGVFQDGNEI</sequence>
<evidence type="ECO:0000313" key="1">
    <source>
        <dbReference type="EMBL" id="KEH28901.1"/>
    </source>
</evidence>
<dbReference type="STRING" id="3880.A0A072UHM3"/>
<evidence type="ECO:0000313" key="2">
    <source>
        <dbReference type="EnsemblPlants" id="KEH28901"/>
    </source>
</evidence>
<keyword evidence="3" id="KW-1185">Reference proteome</keyword>
<dbReference type="AlphaFoldDB" id="A0A072UHM3"/>
<dbReference type="Proteomes" id="UP000002051">
    <property type="component" value="Chromosome 4"/>
</dbReference>
<dbReference type="HOGENOM" id="CLU_3017266_0_0_1"/>
<protein>
    <submittedName>
        <fullName evidence="1">G-type lectin S-receptor-like Serine/Threonine-kinase</fullName>
    </submittedName>
</protein>
<reference evidence="1 3" key="2">
    <citation type="journal article" date="2014" name="BMC Genomics">
        <title>An improved genome release (version Mt4.0) for the model legume Medicago truncatula.</title>
        <authorList>
            <person name="Tang H."/>
            <person name="Krishnakumar V."/>
            <person name="Bidwell S."/>
            <person name="Rosen B."/>
            <person name="Chan A."/>
            <person name="Zhou S."/>
            <person name="Gentzbittel L."/>
            <person name="Childs K.L."/>
            <person name="Yandell M."/>
            <person name="Gundlach H."/>
            <person name="Mayer K.F."/>
            <person name="Schwartz D.C."/>
            <person name="Town C.D."/>
        </authorList>
    </citation>
    <scope>GENOME REANNOTATION</scope>
    <source>
        <strain evidence="1">A17</strain>
        <strain evidence="2 3">cv. Jemalong A17</strain>
    </source>
</reference>
<reference evidence="2" key="3">
    <citation type="submission" date="2015-04" db="UniProtKB">
        <authorList>
            <consortium name="EnsemblPlants"/>
        </authorList>
    </citation>
    <scope>IDENTIFICATION</scope>
    <source>
        <strain evidence="2">cv. Jemalong A17</strain>
    </source>
</reference>
<proteinExistence type="predicted"/>
<gene>
    <name evidence="1" type="ordered locus">MTR_4g016635</name>
</gene>
<dbReference type="EnsemblPlants" id="KEH28901">
    <property type="protein sequence ID" value="KEH28901"/>
    <property type="gene ID" value="MTR_4g016635"/>
</dbReference>
<dbReference type="Gene3D" id="3.30.200.20">
    <property type="entry name" value="Phosphorylase Kinase, domain 1"/>
    <property type="match status" value="1"/>
</dbReference>
<evidence type="ECO:0000313" key="3">
    <source>
        <dbReference type="Proteomes" id="UP000002051"/>
    </source>
</evidence>
<name>A0A072UHM3_MEDTR</name>
<dbReference type="EMBL" id="CM001220">
    <property type="protein sequence ID" value="KEH28901.1"/>
    <property type="molecule type" value="Genomic_DNA"/>
</dbReference>
<organism evidence="1 3">
    <name type="scientific">Medicago truncatula</name>
    <name type="common">Barrel medic</name>
    <name type="synonym">Medicago tribuloides</name>
    <dbReference type="NCBI Taxonomy" id="3880"/>
    <lineage>
        <taxon>Eukaryota</taxon>
        <taxon>Viridiplantae</taxon>
        <taxon>Streptophyta</taxon>
        <taxon>Embryophyta</taxon>
        <taxon>Tracheophyta</taxon>
        <taxon>Spermatophyta</taxon>
        <taxon>Magnoliopsida</taxon>
        <taxon>eudicotyledons</taxon>
        <taxon>Gunneridae</taxon>
        <taxon>Pentapetalae</taxon>
        <taxon>rosids</taxon>
        <taxon>fabids</taxon>
        <taxon>Fabales</taxon>
        <taxon>Fabaceae</taxon>
        <taxon>Papilionoideae</taxon>
        <taxon>50 kb inversion clade</taxon>
        <taxon>NPAAA clade</taxon>
        <taxon>Hologalegina</taxon>
        <taxon>IRL clade</taxon>
        <taxon>Trifolieae</taxon>
        <taxon>Medicago</taxon>
    </lineage>
</organism>